<dbReference type="Pfam" id="PF02894">
    <property type="entry name" value="GFO_IDH_MocA_C"/>
    <property type="match status" value="1"/>
</dbReference>
<dbReference type="HOGENOM" id="CLU_023194_0_3_0"/>
<gene>
    <name evidence="5" type="ordered locus">Kole_0987</name>
</gene>
<protein>
    <submittedName>
        <fullName evidence="5">Oxidoreductase domain protein</fullName>
    </submittedName>
</protein>
<evidence type="ECO:0000259" key="4">
    <source>
        <dbReference type="Pfam" id="PF02894"/>
    </source>
</evidence>
<dbReference type="NCBIfam" id="TIGR04380">
    <property type="entry name" value="myo_inos_iolG"/>
    <property type="match status" value="1"/>
</dbReference>
<name>C5CH30_KOSOT</name>
<dbReference type="FunFam" id="3.30.360.10:FF:000023">
    <property type="entry name" value="Inositol 2-dehydrogenase"/>
    <property type="match status" value="1"/>
</dbReference>
<dbReference type="EMBL" id="CP001634">
    <property type="protein sequence ID" value="ACR79695.1"/>
    <property type="molecule type" value="Genomic_DNA"/>
</dbReference>
<dbReference type="Proteomes" id="UP000002382">
    <property type="component" value="Chromosome"/>
</dbReference>
<evidence type="ECO:0000313" key="5">
    <source>
        <dbReference type="EMBL" id="ACR79695.1"/>
    </source>
</evidence>
<reference evidence="5 6" key="1">
    <citation type="submission" date="2009-06" db="EMBL/GenBank/DDBJ databases">
        <title>Complete sequence of Thermotogales bacterium TBF 19.5.1.</title>
        <authorList>
            <consortium name="US DOE Joint Genome Institute"/>
            <person name="Lucas S."/>
            <person name="Copeland A."/>
            <person name="Lapidus A."/>
            <person name="Glavina del Rio T."/>
            <person name="Tice H."/>
            <person name="Bruce D."/>
            <person name="Goodwin L."/>
            <person name="Pitluck S."/>
            <person name="Chertkov O."/>
            <person name="Brettin T."/>
            <person name="Detter J.C."/>
            <person name="Han C."/>
            <person name="Schmutz J."/>
            <person name="Larimer F."/>
            <person name="Land M."/>
            <person name="Hauser L."/>
            <person name="Kyrpides N."/>
            <person name="Ovchinnikova G."/>
            <person name="Noll K."/>
        </authorList>
    </citation>
    <scope>NUCLEOTIDE SEQUENCE [LARGE SCALE GENOMIC DNA]</scope>
    <source>
        <strain evidence="6">ATCC BAA-1733 / DSM 21960 / TBF 19.5.1</strain>
    </source>
</reference>
<dbReference type="PANTHER" id="PTHR42840:SF3">
    <property type="entry name" value="BINDING ROSSMANN FOLD OXIDOREDUCTASE, PUTATIVE (AFU_ORTHOLOGUE AFUA_2G10240)-RELATED"/>
    <property type="match status" value="1"/>
</dbReference>
<accession>C5CH30</accession>
<dbReference type="PANTHER" id="PTHR42840">
    <property type="entry name" value="NAD(P)-BINDING ROSSMANN-FOLD SUPERFAMILY PROTEIN-RELATED"/>
    <property type="match status" value="1"/>
</dbReference>
<dbReference type="GO" id="GO:0000166">
    <property type="term" value="F:nucleotide binding"/>
    <property type="evidence" value="ECO:0007669"/>
    <property type="project" value="InterPro"/>
</dbReference>
<comment type="similarity">
    <text evidence="1">Belongs to the Gfo/Idh/MocA family.</text>
</comment>
<feature type="domain" description="Gfo/Idh/MocA-like oxidoreductase N-terminal" evidence="3">
    <location>
        <begin position="7"/>
        <end position="127"/>
    </location>
</feature>
<evidence type="ECO:0000313" key="6">
    <source>
        <dbReference type="Proteomes" id="UP000002382"/>
    </source>
</evidence>
<proteinExistence type="inferred from homology"/>
<dbReference type="Gene3D" id="3.40.50.720">
    <property type="entry name" value="NAD(P)-binding Rossmann-like Domain"/>
    <property type="match status" value="1"/>
</dbReference>
<evidence type="ECO:0000256" key="2">
    <source>
        <dbReference type="ARBA" id="ARBA00023002"/>
    </source>
</evidence>
<dbReference type="InterPro" id="IPR036291">
    <property type="entry name" value="NAD(P)-bd_dom_sf"/>
</dbReference>
<dbReference type="SUPFAM" id="SSF55347">
    <property type="entry name" value="Glyceraldehyde-3-phosphate dehydrogenase-like, C-terminal domain"/>
    <property type="match status" value="1"/>
</dbReference>
<evidence type="ECO:0000259" key="3">
    <source>
        <dbReference type="Pfam" id="PF01408"/>
    </source>
</evidence>
<feature type="domain" description="Gfo/Idh/MocA-like oxidoreductase C-terminal" evidence="4">
    <location>
        <begin position="139"/>
        <end position="335"/>
    </location>
</feature>
<dbReference type="eggNOG" id="COG0673">
    <property type="taxonomic scope" value="Bacteria"/>
</dbReference>
<dbReference type="KEGG" id="kol:Kole_0987"/>
<dbReference type="AlphaFoldDB" id="C5CH30"/>
<dbReference type="RefSeq" id="WP_015868357.1">
    <property type="nucleotide sequence ID" value="NC_012785.1"/>
</dbReference>
<dbReference type="GO" id="GO:0016491">
    <property type="term" value="F:oxidoreductase activity"/>
    <property type="evidence" value="ECO:0007669"/>
    <property type="project" value="UniProtKB-KW"/>
</dbReference>
<keyword evidence="2" id="KW-0560">Oxidoreductase</keyword>
<dbReference type="Gene3D" id="3.30.360.10">
    <property type="entry name" value="Dihydrodipicolinate Reductase, domain 2"/>
    <property type="match status" value="1"/>
</dbReference>
<dbReference type="OrthoDB" id="40945at2"/>
<dbReference type="InterPro" id="IPR030827">
    <property type="entry name" value="Myo_inos_IolG"/>
</dbReference>
<reference evidence="5 6" key="2">
    <citation type="journal article" date="2011" name="J. Bacteriol.">
        <title>Genome Sequence of Kosmotoga olearia Strain TBF 19.5.1, a Thermophilic Bacterium with a Wide Growth Temperature Range, Isolated from the Troll B Oil Platform in the North Sea.</title>
        <authorList>
            <person name="Swithers K.S."/>
            <person name="Dipippo J.L."/>
            <person name="Bruce D.C."/>
            <person name="Detter C."/>
            <person name="Tapia R."/>
            <person name="Han S."/>
            <person name="Goodwin L.A."/>
            <person name="Han J."/>
            <person name="Woyke T."/>
            <person name="Pitluck S."/>
            <person name="Pennacchio L."/>
            <person name="Nolan M."/>
            <person name="Mikhailova N."/>
            <person name="Land M.L."/>
            <person name="Nesbo C.L."/>
            <person name="Gogarten J.P."/>
            <person name="Noll K.M."/>
        </authorList>
    </citation>
    <scope>NUCLEOTIDE SEQUENCE [LARGE SCALE GENOMIC DNA]</scope>
    <source>
        <strain evidence="6">ATCC BAA-1733 / DSM 21960 / TBF 19.5.1</strain>
    </source>
</reference>
<dbReference type="Pfam" id="PF01408">
    <property type="entry name" value="GFO_IDH_MocA"/>
    <property type="match status" value="1"/>
</dbReference>
<dbReference type="InterPro" id="IPR004104">
    <property type="entry name" value="Gfo/Idh/MocA-like_OxRdtase_C"/>
</dbReference>
<evidence type="ECO:0000256" key="1">
    <source>
        <dbReference type="ARBA" id="ARBA00010928"/>
    </source>
</evidence>
<dbReference type="SUPFAM" id="SSF51735">
    <property type="entry name" value="NAD(P)-binding Rossmann-fold domains"/>
    <property type="match status" value="1"/>
</dbReference>
<dbReference type="InterPro" id="IPR000683">
    <property type="entry name" value="Gfo/Idh/MocA-like_OxRdtase_N"/>
</dbReference>
<sequence>MAKKSKVKIGVIGAGRIGKIHIENLVKNVPDAEVTIIADPLVNETKEWAKEFGIERVVSDPYEVIADPEVDAVVVCSPTNTHADLIVATAKAGKDIFCEKPIDLDLKKTIEALRVVEETGVKLQIGFNRRFDHNFRKIKKLIEDGKLGNVHIVNITSRDPNPPSIDYVKSSGGIFMDMTIHDFDMARYLVGSEVTEVYAVGGVMVDPRIGEAGDFDTAAVVLKFENGATCLIDNSRKAVYGYDQRVEVFGSRGNAMALNDRPTNVVVSTEEGVSSDKPLYFFLERYMKSFEEEMKNFIDALTKNKELPVTGNDGLKAIIIAKAATLSAKEKRPVRIEEIEKTALG</sequence>
<organism evidence="5 6">
    <name type="scientific">Kosmotoga olearia (strain ATCC BAA-1733 / DSM 21960 / TBF 19.5.1)</name>
    <dbReference type="NCBI Taxonomy" id="521045"/>
    <lineage>
        <taxon>Bacteria</taxon>
        <taxon>Thermotogati</taxon>
        <taxon>Thermotogota</taxon>
        <taxon>Thermotogae</taxon>
        <taxon>Kosmotogales</taxon>
        <taxon>Kosmotogaceae</taxon>
        <taxon>Kosmotoga</taxon>
    </lineage>
</organism>
<dbReference type="STRING" id="521045.Kole_0987"/>
<keyword evidence="6" id="KW-1185">Reference proteome</keyword>